<dbReference type="InterPro" id="IPR014017">
    <property type="entry name" value="DNA_helicase_UvrD-like_C"/>
</dbReference>
<evidence type="ECO:0000256" key="7">
    <source>
        <dbReference type="ARBA" id="ARBA00022840"/>
    </source>
</evidence>
<evidence type="ECO:0000256" key="8">
    <source>
        <dbReference type="ARBA" id="ARBA00023125"/>
    </source>
</evidence>
<feature type="domain" description="UvrD-like helicase ATP-binding" evidence="15">
    <location>
        <begin position="1"/>
        <end position="388"/>
    </location>
</feature>
<keyword evidence="1" id="KW-0540">Nuclease</keyword>
<dbReference type="Gene3D" id="3.40.50.300">
    <property type="entry name" value="P-loop containing nucleotide triphosphate hydrolases"/>
    <property type="match status" value="3"/>
</dbReference>
<evidence type="ECO:0000259" key="15">
    <source>
        <dbReference type="PROSITE" id="PS51198"/>
    </source>
</evidence>
<evidence type="ECO:0000256" key="9">
    <source>
        <dbReference type="ARBA" id="ARBA00023204"/>
    </source>
</evidence>
<keyword evidence="10" id="KW-0413">Isomerase</keyword>
<keyword evidence="5 14" id="KW-0347">Helicase</keyword>
<protein>
    <recommendedName>
        <fullName evidence="12">DNA 3'-5' helicase</fullName>
        <ecNumber evidence="12">5.6.2.4</ecNumber>
    </recommendedName>
</protein>
<dbReference type="RefSeq" id="WP_271191102.1">
    <property type="nucleotide sequence ID" value="NZ_CP115667.1"/>
</dbReference>
<evidence type="ECO:0000256" key="11">
    <source>
        <dbReference type="ARBA" id="ARBA00034617"/>
    </source>
</evidence>
<dbReference type="CDD" id="cd17932">
    <property type="entry name" value="DEXQc_UvrD"/>
    <property type="match status" value="1"/>
</dbReference>
<evidence type="ECO:0000256" key="10">
    <source>
        <dbReference type="ARBA" id="ARBA00023235"/>
    </source>
</evidence>
<comment type="catalytic activity">
    <reaction evidence="11">
        <text>Couples ATP hydrolysis with the unwinding of duplex DNA by translocating in the 3'-5' direction.</text>
        <dbReference type="EC" id="5.6.2.4"/>
    </reaction>
</comment>
<feature type="binding site" evidence="14">
    <location>
        <begin position="22"/>
        <end position="29"/>
    </location>
    <ligand>
        <name>ATP</name>
        <dbReference type="ChEBI" id="CHEBI:30616"/>
    </ligand>
</feature>
<dbReference type="InterPro" id="IPR027417">
    <property type="entry name" value="P-loop_NTPase"/>
</dbReference>
<dbReference type="SUPFAM" id="SSF52980">
    <property type="entry name" value="Restriction endonuclease-like"/>
    <property type="match status" value="1"/>
</dbReference>
<keyword evidence="2 14" id="KW-0547">Nucleotide-binding</keyword>
<dbReference type="Pfam" id="PF00580">
    <property type="entry name" value="UvrD-helicase"/>
    <property type="match status" value="1"/>
</dbReference>
<dbReference type="Gene3D" id="3.90.320.10">
    <property type="match status" value="1"/>
</dbReference>
<keyword evidence="3" id="KW-0227">DNA damage</keyword>
<dbReference type="InterPro" id="IPR011335">
    <property type="entry name" value="Restrct_endonuc-II-like"/>
</dbReference>
<evidence type="ECO:0000256" key="13">
    <source>
        <dbReference type="ARBA" id="ARBA00048988"/>
    </source>
</evidence>
<evidence type="ECO:0000256" key="2">
    <source>
        <dbReference type="ARBA" id="ARBA00022741"/>
    </source>
</evidence>
<keyword evidence="7 14" id="KW-0067">ATP-binding</keyword>
<dbReference type="PANTHER" id="PTHR11070:SF67">
    <property type="entry name" value="DNA 3'-5' HELICASE"/>
    <property type="match status" value="1"/>
</dbReference>
<keyword evidence="4 14" id="KW-0378">Hydrolase</keyword>
<dbReference type="PANTHER" id="PTHR11070">
    <property type="entry name" value="UVRD / RECB / PCRA DNA HELICASE FAMILY MEMBER"/>
    <property type="match status" value="1"/>
</dbReference>
<dbReference type="InterPro" id="IPR011604">
    <property type="entry name" value="PDDEXK-like_dom_sf"/>
</dbReference>
<evidence type="ECO:0000256" key="6">
    <source>
        <dbReference type="ARBA" id="ARBA00022839"/>
    </source>
</evidence>
<evidence type="ECO:0000256" key="1">
    <source>
        <dbReference type="ARBA" id="ARBA00022722"/>
    </source>
</evidence>
<evidence type="ECO:0000256" key="5">
    <source>
        <dbReference type="ARBA" id="ARBA00022806"/>
    </source>
</evidence>
<dbReference type="PROSITE" id="PS51217">
    <property type="entry name" value="UVRD_HELICASE_CTER"/>
    <property type="match status" value="1"/>
</dbReference>
<keyword evidence="8" id="KW-0238">DNA-binding</keyword>
<dbReference type="EC" id="5.6.2.4" evidence="12"/>
<dbReference type="EMBL" id="CP115667">
    <property type="protein sequence ID" value="WBW49570.1"/>
    <property type="molecule type" value="Genomic_DNA"/>
</dbReference>
<sequence>MNLNPIQQQAVDTLDRDVVLLAGAGTGKTAVLTARYLKLLRRGVSPEAILAITFTNKAQEDMVRKIKAALEAEGMDRRFISRCHIYTIHGMAKMLIDTYPETTGRGGTAIVEEQEAVAMLRQAVKRVLRDKRDHPTLQALLIERGDERVETLAEDLIGLYFQLHNDHLAISELKALNEAYLNRGRGDWGGLKTLLDTYAGQCGGKSTFLKFYNSDEAKRILEEEDINGLMTVLANLGTNKKAADTIAAIEGAVRGFAGELERQNQAFHDAIVDCLTEADKVYSEMKLAQNVVDFNDLERLGLEVLTKEPVCFDYVMVDEFQDTSPIQVALLDALKANNPGLNRFIVGDGKQSIYAFRGGSLETFEAYSRRLVEEGALELELTENYRTNAALMADFNDLFAPILPYHPLTPAVQGNGGITPFADDEKVYETVASLIQQGVAPESIALLFRKTALMGEVQARFRDMGIDAVNTATAFAEGRNVHDVLIALKAVVKDDILTKLSFYKLPAFGMSESDIFLLGKGYRDYGILDGVLLDGAGKERFKQAQDTLDELRRLKHSVHLSDLVARTVVSLKLYEKNSVDAMAAATAPQDDAALDKLYTFAHTFEQDSGDILNFVRAVEAQRVDVQSRPGAVNLVTIHKSKGLEYDYVFLMEAGASYMTRGGSHRYNTGPDGLAVNGTVSLKFNDNKRRAEMVDQEEARRLFYVALTRGKKHCFYVHPDKPKKHSFIDFFNLSGFDHFSDEVIPEASAQAQAPIETERRDLRGVFEHTVPPLVEYFSATLFIEYQKDREAFFQNLMDMTPTTTYSEGGAHEVDPLLRGSIMHSYAQFQPRDHRAFIEERLHQAGIEPTPSMMADFEKLIETYSKADADILDREWEFYYPLGRGIIHGFIDRIEATEGGVVIADLKTGRVNASRLPHYTTQLEIYAYCYAKITGTCVKGLKIIALDEDKTFQVPLDWVNIEQTMEQFENFINAVLNYGGNYGLHKRLSK</sequence>
<evidence type="ECO:0000313" key="17">
    <source>
        <dbReference type="EMBL" id="WBW49570.1"/>
    </source>
</evidence>
<organism evidence="17 18">
    <name type="scientific">Peptoniphilus equinus</name>
    <dbReference type="NCBI Taxonomy" id="3016343"/>
    <lineage>
        <taxon>Bacteria</taxon>
        <taxon>Bacillati</taxon>
        <taxon>Bacillota</taxon>
        <taxon>Tissierellia</taxon>
        <taxon>Tissierellales</taxon>
        <taxon>Peptoniphilaceae</taxon>
        <taxon>Peptoniphilus</taxon>
    </lineage>
</organism>
<dbReference type="InterPro" id="IPR014016">
    <property type="entry name" value="UvrD-like_ATP-bd"/>
</dbReference>
<dbReference type="Proteomes" id="UP001210339">
    <property type="component" value="Chromosome"/>
</dbReference>
<dbReference type="Pfam" id="PF13361">
    <property type="entry name" value="UvrD_C"/>
    <property type="match status" value="1"/>
</dbReference>
<comment type="catalytic activity">
    <reaction evidence="13">
        <text>ATP + H2O = ADP + phosphate + H(+)</text>
        <dbReference type="Rhea" id="RHEA:13065"/>
        <dbReference type="ChEBI" id="CHEBI:15377"/>
        <dbReference type="ChEBI" id="CHEBI:15378"/>
        <dbReference type="ChEBI" id="CHEBI:30616"/>
        <dbReference type="ChEBI" id="CHEBI:43474"/>
        <dbReference type="ChEBI" id="CHEBI:456216"/>
        <dbReference type="EC" id="5.6.2.4"/>
    </reaction>
</comment>
<dbReference type="PROSITE" id="PS51198">
    <property type="entry name" value="UVRD_HELICASE_ATP_BIND"/>
    <property type="match status" value="1"/>
</dbReference>
<evidence type="ECO:0000256" key="14">
    <source>
        <dbReference type="PROSITE-ProRule" id="PRU00560"/>
    </source>
</evidence>
<evidence type="ECO:0000313" key="18">
    <source>
        <dbReference type="Proteomes" id="UP001210339"/>
    </source>
</evidence>
<feature type="domain" description="UvrD-like helicase C-terminal" evidence="16">
    <location>
        <begin position="389"/>
        <end position="642"/>
    </location>
</feature>
<keyword evidence="9" id="KW-0234">DNA repair</keyword>
<dbReference type="Gene3D" id="1.10.486.10">
    <property type="entry name" value="PCRA, domain 4"/>
    <property type="match status" value="1"/>
</dbReference>
<dbReference type="Pfam" id="PF12705">
    <property type="entry name" value="PDDEXK_1"/>
    <property type="match status" value="1"/>
</dbReference>
<dbReference type="InterPro" id="IPR038726">
    <property type="entry name" value="PDDEXK_AddAB-type"/>
</dbReference>
<proteinExistence type="predicted"/>
<keyword evidence="18" id="KW-1185">Reference proteome</keyword>
<evidence type="ECO:0000256" key="3">
    <source>
        <dbReference type="ARBA" id="ARBA00022763"/>
    </source>
</evidence>
<keyword evidence="6" id="KW-0269">Exonuclease</keyword>
<evidence type="ECO:0000256" key="12">
    <source>
        <dbReference type="ARBA" id="ARBA00034808"/>
    </source>
</evidence>
<evidence type="ECO:0000259" key="16">
    <source>
        <dbReference type="PROSITE" id="PS51217"/>
    </source>
</evidence>
<reference evidence="17 18" key="1">
    <citation type="submission" date="2023-01" db="EMBL/GenBank/DDBJ databases">
        <authorList>
            <person name="Lee S.H."/>
            <person name="Jung H.S."/>
            <person name="Yun J.U."/>
        </authorList>
    </citation>
    <scope>NUCLEOTIDE SEQUENCE [LARGE SCALE GENOMIC DNA]</scope>
    <source>
        <strain evidence="17 18">CBA3646</strain>
    </source>
</reference>
<accession>A0ABY7QU72</accession>
<dbReference type="InterPro" id="IPR000212">
    <property type="entry name" value="DNA_helicase_UvrD/REP"/>
</dbReference>
<name>A0ABY7QU72_9FIRM</name>
<evidence type="ECO:0000256" key="4">
    <source>
        <dbReference type="ARBA" id="ARBA00022801"/>
    </source>
</evidence>
<gene>
    <name evidence="17" type="ORF">O6R05_06120</name>
</gene>
<dbReference type="SUPFAM" id="SSF52540">
    <property type="entry name" value="P-loop containing nucleoside triphosphate hydrolases"/>
    <property type="match status" value="1"/>
</dbReference>